<dbReference type="RefSeq" id="WP_379751639.1">
    <property type="nucleotide sequence ID" value="NZ_JBHTCP010000052.1"/>
</dbReference>
<protein>
    <submittedName>
        <fullName evidence="4">Hsp20/alpha crystallin family protein</fullName>
    </submittedName>
</protein>
<dbReference type="InterPro" id="IPR008978">
    <property type="entry name" value="HSP20-like_chaperone"/>
</dbReference>
<evidence type="ECO:0000259" key="3">
    <source>
        <dbReference type="PROSITE" id="PS01031"/>
    </source>
</evidence>
<evidence type="ECO:0000313" key="4">
    <source>
        <dbReference type="EMBL" id="MFC7373575.1"/>
    </source>
</evidence>
<proteinExistence type="inferred from homology"/>
<gene>
    <name evidence="4" type="ORF">ACFQPF_18180</name>
</gene>
<comment type="similarity">
    <text evidence="1 2">Belongs to the small heat shock protein (HSP20) family.</text>
</comment>
<sequence length="148" mass="17270">MDQWKDMLEWKKIADQYLGQSFFHPQNMMDRTKEGQSSSFAMNIYESPHELLCVAAMPGIEKDSDVTVTVENQMLKLSGHVTIKNGVFKPVVEEFSGGAFERELHLPCAVRKEQVSAFYLKGFLYIRLHKMKDQHRQPTRIDWKRFGE</sequence>
<dbReference type="PROSITE" id="PS01031">
    <property type="entry name" value="SHSP"/>
    <property type="match status" value="1"/>
</dbReference>
<dbReference type="InterPro" id="IPR031107">
    <property type="entry name" value="Small_HSP"/>
</dbReference>
<name>A0ABW2NW73_9BACL</name>
<keyword evidence="5" id="KW-1185">Reference proteome</keyword>
<comment type="caution">
    <text evidence="4">The sequence shown here is derived from an EMBL/GenBank/DDBJ whole genome shotgun (WGS) entry which is preliminary data.</text>
</comment>
<dbReference type="EMBL" id="JBHTCP010000052">
    <property type="protein sequence ID" value="MFC7373575.1"/>
    <property type="molecule type" value="Genomic_DNA"/>
</dbReference>
<reference evidence="5" key="1">
    <citation type="journal article" date="2019" name="Int. J. Syst. Evol. Microbiol.">
        <title>The Global Catalogue of Microorganisms (GCM) 10K type strain sequencing project: providing services to taxonomists for standard genome sequencing and annotation.</title>
        <authorList>
            <consortium name="The Broad Institute Genomics Platform"/>
            <consortium name="The Broad Institute Genome Sequencing Center for Infectious Disease"/>
            <person name="Wu L."/>
            <person name="Ma J."/>
        </authorList>
    </citation>
    <scope>NUCLEOTIDE SEQUENCE [LARGE SCALE GENOMIC DNA]</scope>
    <source>
        <strain evidence="5">NBRC 106396</strain>
    </source>
</reference>
<dbReference type="InterPro" id="IPR002068">
    <property type="entry name" value="A-crystallin/Hsp20_dom"/>
</dbReference>
<dbReference type="Proteomes" id="UP001596549">
    <property type="component" value="Unassembled WGS sequence"/>
</dbReference>
<accession>A0ABW2NW73</accession>
<feature type="domain" description="SHSP" evidence="3">
    <location>
        <begin position="31"/>
        <end position="144"/>
    </location>
</feature>
<dbReference type="Gene3D" id="2.60.40.790">
    <property type="match status" value="1"/>
</dbReference>
<evidence type="ECO:0000313" key="5">
    <source>
        <dbReference type="Proteomes" id="UP001596549"/>
    </source>
</evidence>
<dbReference type="SUPFAM" id="SSF49764">
    <property type="entry name" value="HSP20-like chaperones"/>
    <property type="match status" value="1"/>
</dbReference>
<dbReference type="CDD" id="cd06464">
    <property type="entry name" value="ACD_sHsps-like"/>
    <property type="match status" value="1"/>
</dbReference>
<evidence type="ECO:0000256" key="2">
    <source>
        <dbReference type="RuleBase" id="RU003616"/>
    </source>
</evidence>
<evidence type="ECO:0000256" key="1">
    <source>
        <dbReference type="PROSITE-ProRule" id="PRU00285"/>
    </source>
</evidence>
<organism evidence="4 5">
    <name type="scientific">Fictibacillus iocasae</name>
    <dbReference type="NCBI Taxonomy" id="2715437"/>
    <lineage>
        <taxon>Bacteria</taxon>
        <taxon>Bacillati</taxon>
        <taxon>Bacillota</taxon>
        <taxon>Bacilli</taxon>
        <taxon>Bacillales</taxon>
        <taxon>Fictibacillaceae</taxon>
        <taxon>Fictibacillus</taxon>
    </lineage>
</organism>
<dbReference type="PANTHER" id="PTHR11527">
    <property type="entry name" value="HEAT-SHOCK PROTEIN 20 FAMILY MEMBER"/>
    <property type="match status" value="1"/>
</dbReference>
<dbReference type="Pfam" id="PF00011">
    <property type="entry name" value="HSP20"/>
    <property type="match status" value="1"/>
</dbReference>